<protein>
    <submittedName>
        <fullName evidence="2">Uncharacterized protein</fullName>
    </submittedName>
</protein>
<dbReference type="PROSITE" id="PS51318">
    <property type="entry name" value="TAT"/>
    <property type="match status" value="1"/>
</dbReference>
<accession>A0A2A9G3I1</accession>
<reference evidence="2 3" key="1">
    <citation type="submission" date="2017-10" db="EMBL/GenBank/DDBJ databases">
        <title>Sequencing the genomes of 1000 actinobacteria strains.</title>
        <authorList>
            <person name="Klenk H.-P."/>
        </authorList>
    </citation>
    <scope>NUCLEOTIDE SEQUENCE [LARGE SCALE GENOMIC DNA]</scope>
    <source>
        <strain evidence="2 3">DSM 46092</strain>
    </source>
</reference>
<dbReference type="InterPro" id="IPR006311">
    <property type="entry name" value="TAT_signal"/>
</dbReference>
<proteinExistence type="predicted"/>
<sequence>MSTPARSAARRTVTAGILVLLVAAAASRAAPAGASAPPGFWSGIWHGLLRPITFLASLFGGSSTHDSGHWYDFGFVLGIVVAASAFPRPGYFHTGRHRKSR</sequence>
<organism evidence="2 3">
    <name type="scientific">Amycolatopsis sulphurea</name>
    <dbReference type="NCBI Taxonomy" id="76022"/>
    <lineage>
        <taxon>Bacteria</taxon>
        <taxon>Bacillati</taxon>
        <taxon>Actinomycetota</taxon>
        <taxon>Actinomycetes</taxon>
        <taxon>Pseudonocardiales</taxon>
        <taxon>Pseudonocardiaceae</taxon>
        <taxon>Amycolatopsis</taxon>
    </lineage>
</organism>
<dbReference type="RefSeq" id="WP_098509833.1">
    <property type="nucleotide sequence ID" value="NZ_JBIAKZ010000010.1"/>
</dbReference>
<comment type="caution">
    <text evidence="2">The sequence shown here is derived from an EMBL/GenBank/DDBJ whole genome shotgun (WGS) entry which is preliminary data.</text>
</comment>
<keyword evidence="1" id="KW-0472">Membrane</keyword>
<evidence type="ECO:0000313" key="3">
    <source>
        <dbReference type="Proteomes" id="UP000243542"/>
    </source>
</evidence>
<keyword evidence="3" id="KW-1185">Reference proteome</keyword>
<name>A0A2A9G3I1_9PSEU</name>
<evidence type="ECO:0000256" key="1">
    <source>
        <dbReference type="SAM" id="Phobius"/>
    </source>
</evidence>
<keyword evidence="1" id="KW-1133">Transmembrane helix</keyword>
<evidence type="ECO:0000313" key="2">
    <source>
        <dbReference type="EMBL" id="PFG57209.1"/>
    </source>
</evidence>
<dbReference type="EMBL" id="PDJK01000001">
    <property type="protein sequence ID" value="PFG57209.1"/>
    <property type="molecule type" value="Genomic_DNA"/>
</dbReference>
<dbReference type="Proteomes" id="UP000243542">
    <property type="component" value="Unassembled WGS sequence"/>
</dbReference>
<gene>
    <name evidence="2" type="ORF">ATK36_0774</name>
</gene>
<dbReference type="AlphaFoldDB" id="A0A2A9G3I1"/>
<feature type="transmembrane region" description="Helical" evidence="1">
    <location>
        <begin position="70"/>
        <end position="91"/>
    </location>
</feature>
<keyword evidence="1" id="KW-0812">Transmembrane</keyword>